<evidence type="ECO:0000313" key="4">
    <source>
        <dbReference type="Proteomes" id="UP001232536"/>
    </source>
</evidence>
<dbReference type="Proteomes" id="UP001232536">
    <property type="component" value="Unassembled WGS sequence"/>
</dbReference>
<protein>
    <submittedName>
        <fullName evidence="3">SHOCT domain-containing protein</fullName>
    </submittedName>
</protein>
<dbReference type="RefSeq" id="WP_304601251.1">
    <property type="nucleotide sequence ID" value="NZ_JAUQYO010000001.1"/>
</dbReference>
<evidence type="ECO:0000313" key="3">
    <source>
        <dbReference type="EMBL" id="MDO8107633.1"/>
    </source>
</evidence>
<feature type="region of interest" description="Disordered" evidence="1">
    <location>
        <begin position="39"/>
        <end position="59"/>
    </location>
</feature>
<keyword evidence="2" id="KW-0472">Membrane</keyword>
<sequence length="93" mass="9847">MMGMYGGMGGAGWLGMGLFWLVLIGLVVWLVIRLLPERGHRSDAPTPPPPTGASTPSGSALEVLDQRLARGEVDVETYRSTRAAILDARGGGR</sequence>
<accession>A0ABT9DBR6</accession>
<dbReference type="EMBL" id="JAUQYP010000001">
    <property type="protein sequence ID" value="MDO8107633.1"/>
    <property type="molecule type" value="Genomic_DNA"/>
</dbReference>
<comment type="caution">
    <text evidence="3">The sequence shown here is derived from an EMBL/GenBank/DDBJ whole genome shotgun (WGS) entry which is preliminary data.</text>
</comment>
<feature type="transmembrane region" description="Helical" evidence="2">
    <location>
        <begin position="12"/>
        <end position="32"/>
    </location>
</feature>
<evidence type="ECO:0000256" key="1">
    <source>
        <dbReference type="SAM" id="MobiDB-lite"/>
    </source>
</evidence>
<name>A0ABT9DBR6_9CELL</name>
<keyword evidence="2" id="KW-0812">Transmembrane</keyword>
<organism evidence="3 4">
    <name type="scientific">Actinotalea lenta</name>
    <dbReference type="NCBI Taxonomy" id="3064654"/>
    <lineage>
        <taxon>Bacteria</taxon>
        <taxon>Bacillati</taxon>
        <taxon>Actinomycetota</taxon>
        <taxon>Actinomycetes</taxon>
        <taxon>Micrococcales</taxon>
        <taxon>Cellulomonadaceae</taxon>
        <taxon>Actinotalea</taxon>
    </lineage>
</organism>
<keyword evidence="4" id="KW-1185">Reference proteome</keyword>
<keyword evidence="2" id="KW-1133">Transmembrane helix</keyword>
<gene>
    <name evidence="3" type="ORF">Q6348_10540</name>
</gene>
<proteinExistence type="predicted"/>
<reference evidence="3 4" key="1">
    <citation type="submission" date="2023-07" db="EMBL/GenBank/DDBJ databases">
        <title>Description of novel actinomycetes strains, isolated from tidal flat sediment.</title>
        <authorList>
            <person name="Lu C."/>
        </authorList>
    </citation>
    <scope>NUCLEOTIDE SEQUENCE [LARGE SCALE GENOMIC DNA]</scope>
    <source>
        <strain evidence="3 4">SYSU T00b441</strain>
    </source>
</reference>
<evidence type="ECO:0000256" key="2">
    <source>
        <dbReference type="SAM" id="Phobius"/>
    </source>
</evidence>